<proteinExistence type="predicted"/>
<sequence length="79" mass="8409">MIALRPIQLGSILAVSCFFGITLAVALLQAKYVPSFVQRLSSDSRTTTTALARPTTKLAEYVPPEGQKPPQDDGSTTTA</sequence>
<gene>
    <name evidence="2" type="ORF">KR51_00016070</name>
</gene>
<feature type="compositionally biased region" description="Low complexity" evidence="1">
    <location>
        <begin position="45"/>
        <end position="59"/>
    </location>
</feature>
<evidence type="ECO:0000313" key="3">
    <source>
        <dbReference type="Proteomes" id="UP000016960"/>
    </source>
</evidence>
<feature type="region of interest" description="Disordered" evidence="1">
    <location>
        <begin position="44"/>
        <end position="79"/>
    </location>
</feature>
<comment type="caution">
    <text evidence="2">The sequence shown here is derived from an EMBL/GenBank/DDBJ whole genome shotgun (WGS) entry which is preliminary data.</text>
</comment>
<dbReference type="Proteomes" id="UP000016960">
    <property type="component" value="Unassembled WGS sequence"/>
</dbReference>
<dbReference type="EMBL" id="ASSJ01000041">
    <property type="protein sequence ID" value="ERN41758.1"/>
    <property type="molecule type" value="Genomic_DNA"/>
</dbReference>
<accession>U5DB36</accession>
<dbReference type="InParanoid" id="U5DB36"/>
<protein>
    <submittedName>
        <fullName evidence="2">Uncharacterized protein</fullName>
    </submittedName>
</protein>
<keyword evidence="3" id="KW-1185">Reference proteome</keyword>
<evidence type="ECO:0000313" key="2">
    <source>
        <dbReference type="EMBL" id="ERN41758.1"/>
    </source>
</evidence>
<organism evidence="2 3">
    <name type="scientific">Rubidibacter lacunae KORDI 51-2</name>
    <dbReference type="NCBI Taxonomy" id="582515"/>
    <lineage>
        <taxon>Bacteria</taxon>
        <taxon>Bacillati</taxon>
        <taxon>Cyanobacteriota</taxon>
        <taxon>Cyanophyceae</taxon>
        <taxon>Oscillatoriophycideae</taxon>
        <taxon>Chroococcales</taxon>
        <taxon>Aphanothecaceae</taxon>
        <taxon>Rubidibacter</taxon>
    </lineage>
</organism>
<name>U5DB36_9CHRO</name>
<evidence type="ECO:0000256" key="1">
    <source>
        <dbReference type="SAM" id="MobiDB-lite"/>
    </source>
</evidence>
<dbReference type="RefSeq" id="WP_022606331.1">
    <property type="nucleotide sequence ID" value="NZ_ASSJ01000041.1"/>
</dbReference>
<dbReference type="PROSITE" id="PS51257">
    <property type="entry name" value="PROKAR_LIPOPROTEIN"/>
    <property type="match status" value="1"/>
</dbReference>
<dbReference type="STRING" id="582515.KR51_00016070"/>
<dbReference type="AlphaFoldDB" id="U5DB36"/>
<reference evidence="2 3" key="1">
    <citation type="submission" date="2013-05" db="EMBL/GenBank/DDBJ databases">
        <title>Draft genome sequence of Rubidibacter lacunae KORDI 51-2.</title>
        <authorList>
            <person name="Choi D.H."/>
            <person name="Noh J.H."/>
            <person name="Kwon K.-K."/>
            <person name="Lee J.-H."/>
            <person name="Ryu J.-Y."/>
        </authorList>
    </citation>
    <scope>NUCLEOTIDE SEQUENCE [LARGE SCALE GENOMIC DNA]</scope>
    <source>
        <strain evidence="2 3">KORDI 51-2</strain>
    </source>
</reference>